<dbReference type="Pfam" id="PF00400">
    <property type="entry name" value="WD40"/>
    <property type="match status" value="1"/>
</dbReference>
<keyword evidence="1" id="KW-0853">WD repeat</keyword>
<feature type="compositionally biased region" description="Low complexity" evidence="2">
    <location>
        <begin position="404"/>
        <end position="423"/>
    </location>
</feature>
<feature type="region of interest" description="Disordered" evidence="2">
    <location>
        <begin position="1309"/>
        <end position="1353"/>
    </location>
</feature>
<feature type="compositionally biased region" description="Basic residues" evidence="2">
    <location>
        <begin position="329"/>
        <end position="342"/>
    </location>
</feature>
<feature type="region of interest" description="Disordered" evidence="2">
    <location>
        <begin position="898"/>
        <end position="929"/>
    </location>
</feature>
<feature type="region of interest" description="Disordered" evidence="2">
    <location>
        <begin position="1207"/>
        <end position="1237"/>
    </location>
</feature>
<feature type="compositionally biased region" description="Pro residues" evidence="2">
    <location>
        <begin position="191"/>
        <end position="202"/>
    </location>
</feature>
<feature type="compositionally biased region" description="Polar residues" evidence="2">
    <location>
        <begin position="447"/>
        <end position="456"/>
    </location>
</feature>
<feature type="region of interest" description="Disordered" evidence="2">
    <location>
        <begin position="394"/>
        <end position="456"/>
    </location>
</feature>
<dbReference type="PANTHER" id="PTHR45333:SF1">
    <property type="entry name" value="CHROMOSOME UNDETERMINED SCAFFOLD_625, WHOLE GENOME SHOTGUN SEQUENCE"/>
    <property type="match status" value="1"/>
</dbReference>
<protein>
    <submittedName>
        <fullName evidence="3">WD domain, G-beta repeat</fullName>
    </submittedName>
</protein>
<feature type="compositionally biased region" description="Acidic residues" evidence="2">
    <location>
        <begin position="1343"/>
        <end position="1353"/>
    </location>
</feature>
<feature type="region of interest" description="Disordered" evidence="2">
    <location>
        <begin position="690"/>
        <end position="711"/>
    </location>
</feature>
<organism evidence="3 4">
    <name type="scientific">Novymonas esmeraldas</name>
    <dbReference type="NCBI Taxonomy" id="1808958"/>
    <lineage>
        <taxon>Eukaryota</taxon>
        <taxon>Discoba</taxon>
        <taxon>Euglenozoa</taxon>
        <taxon>Kinetoplastea</taxon>
        <taxon>Metakinetoplastina</taxon>
        <taxon>Trypanosomatida</taxon>
        <taxon>Trypanosomatidae</taxon>
        <taxon>Novymonas</taxon>
    </lineage>
</organism>
<feature type="compositionally biased region" description="Low complexity" evidence="2">
    <location>
        <begin position="300"/>
        <end position="315"/>
    </location>
</feature>
<dbReference type="SUPFAM" id="SSF50978">
    <property type="entry name" value="WD40 repeat-like"/>
    <property type="match status" value="1"/>
</dbReference>
<accession>A0AAW0EYG3</accession>
<feature type="compositionally biased region" description="Low complexity" evidence="2">
    <location>
        <begin position="1209"/>
        <end position="1218"/>
    </location>
</feature>
<dbReference type="Proteomes" id="UP001430356">
    <property type="component" value="Unassembled WGS sequence"/>
</dbReference>
<dbReference type="SMART" id="SM00320">
    <property type="entry name" value="WD40"/>
    <property type="match status" value="3"/>
</dbReference>
<dbReference type="EMBL" id="JAECZO010000159">
    <property type="protein sequence ID" value="KAK7198571.1"/>
    <property type="molecule type" value="Genomic_DNA"/>
</dbReference>
<feature type="compositionally biased region" description="Basic and acidic residues" evidence="2">
    <location>
        <begin position="431"/>
        <end position="441"/>
    </location>
</feature>
<keyword evidence="4" id="KW-1185">Reference proteome</keyword>
<feature type="compositionally biased region" description="Low complexity" evidence="2">
    <location>
        <begin position="701"/>
        <end position="711"/>
    </location>
</feature>
<feature type="repeat" description="WD" evidence="1">
    <location>
        <begin position="589"/>
        <end position="630"/>
    </location>
</feature>
<reference evidence="3 4" key="1">
    <citation type="journal article" date="2021" name="MBio">
        <title>A New Model Trypanosomatid, Novymonas esmeraldas: Genomic Perception of Its 'Candidatus Pandoraea novymonadis' Endosymbiont.</title>
        <authorList>
            <person name="Zakharova A."/>
            <person name="Saura A."/>
            <person name="Butenko A."/>
            <person name="Podesvova L."/>
            <person name="Warmusova S."/>
            <person name="Kostygov A.Y."/>
            <person name="Nenarokova A."/>
            <person name="Lukes J."/>
            <person name="Opperdoes F.R."/>
            <person name="Yurchenko V."/>
        </authorList>
    </citation>
    <scope>NUCLEOTIDE SEQUENCE [LARGE SCALE GENOMIC DNA]</scope>
    <source>
        <strain evidence="3 4">E262AT.01</strain>
    </source>
</reference>
<dbReference type="InterPro" id="IPR036322">
    <property type="entry name" value="WD40_repeat_dom_sf"/>
</dbReference>
<sequence>MDAIATEVVCAHAAGAQIRLRAVLDRLQTQRTAVDEHDGVQRISGDAVVATHAGSHTTVEASSPPPLRSCSPTYTRGAAPCAGAVELAAPRPLLEWPLAPLQERAKLKQARDAARQRRRAARQAAAAAAATAVPTVTTAAMAADMMRSALAQPLGAMAARLLGERAPVPSATSASLPLHGCASNDAALHTPSPPPPTPPSPGASPGRLRSSYTTPPRRDDAGLPHHRRRSRHDKDSRGRGSCACEVGAVAAQAGGGVFGRSPMQLLARTLRDAGAAALAASPLTRGGSRPSPSFADGSRRPSSSGGSISTSARSGPHVESGGGGSASSKAHRRRVSRTRAAHRSSPSSSTTTTSVSRPLTPLTIPRRGGRYDPHAPLLPLARCYADTPTRAVFSRVPSTSPRQSTASRSSTPVSSEWSVRSSSAGAVSDTAGREQQRGSARERRRSTAQSPTTNTQLSYVAEMDAIERGDVAPYVSYLFSPEARVVDLRELEGCVRHREPAAPLQATCIAFARTADVYLVGTSSGVLWRVPVGGGAEAVRATPLGSLWPPPTSVGAPATGGGISVKGDGGGGGGGAGNTSAASLLPVPLLGHTAAILSIAVNDDGALFATTGMDGCVIVWNALTSAKLRRIGAAWAGAAAAQRAPHTARFMPQNNNYLLVSHIGSSELQLFNSSTGLPVTSVAVVGSTSATASTAKDHRGTSAASHSGAGSRAAPARAASSAAAITALAVDPVASPFFFSGDASGAVVLWTYRAGDVAVWPTLRATASSSGSGGGGGGRHARNRSCVVDPAHHRSGVAATPLHRLPELRRLTALALPPQQGGVASISVSALTTAQLHHLLHRRGAHCPDTSDAAHHPLEPTGPLLRAVARQNRACWAAMEEPLMSDAPVVGTARGVMDSQHRRSGGGGPLSSAASTTAAGSSSSSSLPHALTELPSRLSESFLALWGGGGGGASSPAPEMRAVSAAAGVADGRHGPAALSERELLRQLRDDALDAVCPLLLLVSQPCDTVYALGLVLQLQPGARRGGAGHAAGGTTAAAGVGATTVNYRLHALLKATGPSRLRHLGVGAVQSPDNLRLIVVATPCEEGFVRVAPLLHAAPASSSAPHTSRTGPSPCGESGDGGRGRGHVLATLPMPFGGRCTGVAWSPNGRFLVAITAEGVVYQWARVYLLGPTAAAAADPAAASTAAASRAAAAAAGDAVASPQTHGAAHADAAAIAGSPHLPATRRRGCDTERSDAGHCFPSPAGALTGLLTPSLPRTAAAPTGHVVGASAAARAAFCAEDAWRESLQRELERQRRAQAALKLVAHAGGGGTAEDEGEENVSSSGYWLDDDAMTSARMQDSLDEEETESSL</sequence>
<dbReference type="InterPro" id="IPR015943">
    <property type="entry name" value="WD40/YVTN_repeat-like_dom_sf"/>
</dbReference>
<feature type="region of interest" description="Disordered" evidence="2">
    <location>
        <begin position="280"/>
        <end position="373"/>
    </location>
</feature>
<comment type="caution">
    <text evidence="3">The sequence shown here is derived from an EMBL/GenBank/DDBJ whole genome shotgun (WGS) entry which is preliminary data.</text>
</comment>
<feature type="region of interest" description="Disordered" evidence="2">
    <location>
        <begin position="1100"/>
        <end position="1128"/>
    </location>
</feature>
<evidence type="ECO:0000256" key="2">
    <source>
        <dbReference type="SAM" id="MobiDB-lite"/>
    </source>
</evidence>
<dbReference type="Gene3D" id="2.130.10.10">
    <property type="entry name" value="YVTN repeat-like/Quinoprotein amine dehydrogenase"/>
    <property type="match status" value="1"/>
</dbReference>
<name>A0AAW0EYG3_9TRYP</name>
<evidence type="ECO:0000313" key="3">
    <source>
        <dbReference type="EMBL" id="KAK7198571.1"/>
    </source>
</evidence>
<evidence type="ECO:0000313" key="4">
    <source>
        <dbReference type="Proteomes" id="UP001430356"/>
    </source>
</evidence>
<dbReference type="PANTHER" id="PTHR45333">
    <property type="entry name" value="MEMBRANE PROTEIN-RELATED"/>
    <property type="match status" value="1"/>
</dbReference>
<gene>
    <name evidence="3" type="ORF">NESM_000819700</name>
</gene>
<feature type="compositionally biased region" description="Low complexity" evidence="2">
    <location>
        <begin position="343"/>
        <end position="363"/>
    </location>
</feature>
<dbReference type="PROSITE" id="PS50294">
    <property type="entry name" value="WD_REPEATS_REGION"/>
    <property type="match status" value="1"/>
</dbReference>
<dbReference type="PROSITE" id="PS50082">
    <property type="entry name" value="WD_REPEATS_2"/>
    <property type="match status" value="1"/>
</dbReference>
<feature type="region of interest" description="Disordered" evidence="2">
    <location>
        <begin position="170"/>
        <end position="240"/>
    </location>
</feature>
<evidence type="ECO:0000256" key="1">
    <source>
        <dbReference type="PROSITE-ProRule" id="PRU00221"/>
    </source>
</evidence>
<dbReference type="InterPro" id="IPR001680">
    <property type="entry name" value="WD40_rpt"/>
</dbReference>
<feature type="compositionally biased region" description="Low complexity" evidence="2">
    <location>
        <begin position="910"/>
        <end position="928"/>
    </location>
</feature>
<proteinExistence type="predicted"/>